<dbReference type="Proteomes" id="UP000832034">
    <property type="component" value="Chromosome"/>
</dbReference>
<protein>
    <submittedName>
        <fullName evidence="2">Uncharacterized protein</fullName>
    </submittedName>
</protein>
<feature type="chain" id="PRO_5046053726" evidence="1">
    <location>
        <begin position="25"/>
        <end position="145"/>
    </location>
</feature>
<keyword evidence="1" id="KW-0732">Signal</keyword>
<organism evidence="2 3">
    <name type="scientific">Vitreoscilla stercoraria</name>
    <dbReference type="NCBI Taxonomy" id="61"/>
    <lineage>
        <taxon>Bacteria</taxon>
        <taxon>Pseudomonadati</taxon>
        <taxon>Pseudomonadota</taxon>
        <taxon>Betaproteobacteria</taxon>
        <taxon>Neisseriales</taxon>
        <taxon>Neisseriaceae</taxon>
        <taxon>Vitreoscilla</taxon>
    </lineage>
</organism>
<accession>A0ABY4E851</accession>
<reference evidence="2" key="2">
    <citation type="journal article" date="2022" name="Res Sq">
        <title>Evolution of multicellular longitudinally dividing oral cavity symbionts (Neisseriaceae).</title>
        <authorList>
            <person name="Nyongesa S."/>
            <person name="Weber P."/>
            <person name="Bernet E."/>
            <person name="Pullido F."/>
            <person name="Nieckarz M."/>
            <person name="Delaby M."/>
            <person name="Nieves C."/>
            <person name="Viehboeck T."/>
            <person name="Krause N."/>
            <person name="Rivera-Millot A."/>
            <person name="Nakamura A."/>
            <person name="Vischer N."/>
            <person name="VanNieuwenhze M."/>
            <person name="Brun Y."/>
            <person name="Cava F."/>
            <person name="Bulgheresi S."/>
            <person name="Veyrier F."/>
        </authorList>
    </citation>
    <scope>NUCLEOTIDE SEQUENCE</scope>
    <source>
        <strain evidence="2">SAG 1488-6</strain>
    </source>
</reference>
<evidence type="ECO:0000256" key="1">
    <source>
        <dbReference type="SAM" id="SignalP"/>
    </source>
</evidence>
<proteinExistence type="predicted"/>
<gene>
    <name evidence="2" type="ORF">LVJ81_09915</name>
</gene>
<reference evidence="2" key="1">
    <citation type="submission" date="2021-12" db="EMBL/GenBank/DDBJ databases">
        <authorList>
            <person name="Veyrier F.J."/>
        </authorList>
    </citation>
    <scope>NUCLEOTIDE SEQUENCE</scope>
    <source>
        <strain evidence="2">SAG 1488-6</strain>
    </source>
</reference>
<evidence type="ECO:0000313" key="2">
    <source>
        <dbReference type="EMBL" id="UOO91943.1"/>
    </source>
</evidence>
<evidence type="ECO:0000313" key="3">
    <source>
        <dbReference type="Proteomes" id="UP000832034"/>
    </source>
</evidence>
<keyword evidence="3" id="KW-1185">Reference proteome</keyword>
<feature type="signal peptide" evidence="1">
    <location>
        <begin position="1"/>
        <end position="24"/>
    </location>
</feature>
<dbReference type="EMBL" id="CP091512">
    <property type="protein sequence ID" value="UOO91943.1"/>
    <property type="molecule type" value="Genomic_DNA"/>
</dbReference>
<sequence>MKLIKSNQWILVVILTMCFGAAQAASSEYQDSGKWQFIHDDGRGQKTFMDTKHFQAGYPASMLVKTDVVQCHSKYRMNTCAEIALFDVDCKKGQLKYVRDMTRDVVGNVVKEWDNARAKMVYPPPGTGLETLLIRACQYNKKALK</sequence>
<dbReference type="RefSeq" id="WP_019957311.1">
    <property type="nucleotide sequence ID" value="NZ_CP091512.1"/>
</dbReference>
<name>A0ABY4E851_VITST</name>